<accession>A0AC60PEW5</accession>
<sequence>MNAGEQSIVADWLRTLGLPQYAESFVDNGYDDLEICKQIGEPDLDAIGVSDPRHRERVLQAVRVLLEQGGTAVYFTLEEAARHSRVAAAEYGFAGGAADCWATDKAAARPDSLRYFTDEYEEGKAELVRFPKMQLKIMVRDKMVRDGIRLSMQPYSNPGPGEVRREIASAVFL</sequence>
<keyword evidence="2" id="KW-1185">Reference proteome</keyword>
<organism evidence="1 2">
    <name type="scientific">Ixodes persulcatus</name>
    <name type="common">Taiga tick</name>
    <dbReference type="NCBI Taxonomy" id="34615"/>
    <lineage>
        <taxon>Eukaryota</taxon>
        <taxon>Metazoa</taxon>
        <taxon>Ecdysozoa</taxon>
        <taxon>Arthropoda</taxon>
        <taxon>Chelicerata</taxon>
        <taxon>Arachnida</taxon>
        <taxon>Acari</taxon>
        <taxon>Parasitiformes</taxon>
        <taxon>Ixodida</taxon>
        <taxon>Ixodoidea</taxon>
        <taxon>Ixodidae</taxon>
        <taxon>Ixodinae</taxon>
        <taxon>Ixodes</taxon>
    </lineage>
</organism>
<dbReference type="EMBL" id="JABSTQ010010727">
    <property type="protein sequence ID" value="KAG0418588.1"/>
    <property type="molecule type" value="Genomic_DNA"/>
</dbReference>
<name>A0AC60PEW5_IXOPE</name>
<evidence type="ECO:0000313" key="1">
    <source>
        <dbReference type="EMBL" id="KAG0418588.1"/>
    </source>
</evidence>
<evidence type="ECO:0000313" key="2">
    <source>
        <dbReference type="Proteomes" id="UP000805193"/>
    </source>
</evidence>
<proteinExistence type="predicted"/>
<comment type="caution">
    <text evidence="1">The sequence shown here is derived from an EMBL/GenBank/DDBJ whole genome shotgun (WGS) entry which is preliminary data.</text>
</comment>
<reference evidence="1 2" key="1">
    <citation type="journal article" date="2020" name="Cell">
        <title>Large-Scale Comparative Analyses of Tick Genomes Elucidate Their Genetic Diversity and Vector Capacities.</title>
        <authorList>
            <consortium name="Tick Genome and Microbiome Consortium (TIGMIC)"/>
            <person name="Jia N."/>
            <person name="Wang J."/>
            <person name="Shi W."/>
            <person name="Du L."/>
            <person name="Sun Y."/>
            <person name="Zhan W."/>
            <person name="Jiang J.F."/>
            <person name="Wang Q."/>
            <person name="Zhang B."/>
            <person name="Ji P."/>
            <person name="Bell-Sakyi L."/>
            <person name="Cui X.M."/>
            <person name="Yuan T.T."/>
            <person name="Jiang B.G."/>
            <person name="Yang W.F."/>
            <person name="Lam T.T."/>
            <person name="Chang Q.C."/>
            <person name="Ding S.J."/>
            <person name="Wang X.J."/>
            <person name="Zhu J.G."/>
            <person name="Ruan X.D."/>
            <person name="Zhao L."/>
            <person name="Wei J.T."/>
            <person name="Ye R.Z."/>
            <person name="Que T.C."/>
            <person name="Du C.H."/>
            <person name="Zhou Y.H."/>
            <person name="Cheng J.X."/>
            <person name="Dai P.F."/>
            <person name="Guo W.B."/>
            <person name="Han X.H."/>
            <person name="Huang E.J."/>
            <person name="Li L.F."/>
            <person name="Wei W."/>
            <person name="Gao Y.C."/>
            <person name="Liu J.Z."/>
            <person name="Shao H.Z."/>
            <person name="Wang X."/>
            <person name="Wang C.C."/>
            <person name="Yang T.C."/>
            <person name="Huo Q.B."/>
            <person name="Li W."/>
            <person name="Chen H.Y."/>
            <person name="Chen S.E."/>
            <person name="Zhou L.G."/>
            <person name="Ni X.B."/>
            <person name="Tian J.H."/>
            <person name="Sheng Y."/>
            <person name="Liu T."/>
            <person name="Pan Y.S."/>
            <person name="Xia L.Y."/>
            <person name="Li J."/>
            <person name="Zhao F."/>
            <person name="Cao W.C."/>
        </authorList>
    </citation>
    <scope>NUCLEOTIDE SEQUENCE [LARGE SCALE GENOMIC DNA]</scope>
    <source>
        <strain evidence="1">Iper-2018</strain>
    </source>
</reference>
<protein>
    <submittedName>
        <fullName evidence="1">Uncharacterized protein</fullName>
    </submittedName>
</protein>
<dbReference type="Proteomes" id="UP000805193">
    <property type="component" value="Unassembled WGS sequence"/>
</dbReference>
<gene>
    <name evidence="1" type="ORF">HPB47_004738</name>
</gene>